<dbReference type="RefSeq" id="WP_043605349.1">
    <property type="nucleotide sequence ID" value="NZ_AXCY01000028.1"/>
</dbReference>
<dbReference type="PANTHER" id="PTHR11825:SF44">
    <property type="entry name" value="BRANCHED-CHAIN-AMINO-ACID AMINOTRANSFERASE"/>
    <property type="match status" value="1"/>
</dbReference>
<comment type="caution">
    <text evidence="18">The sequence shown here is derived from an EMBL/GenBank/DDBJ whole genome shotgun (WGS) entry which is preliminary data.</text>
</comment>
<dbReference type="SUPFAM" id="SSF56752">
    <property type="entry name" value="D-aminoacid aminotransferase-like PLP-dependent enzymes"/>
    <property type="match status" value="1"/>
</dbReference>
<evidence type="ECO:0000256" key="17">
    <source>
        <dbReference type="RuleBase" id="RU004517"/>
    </source>
</evidence>
<keyword evidence="6 17" id="KW-0032">Aminotransferase</keyword>
<reference evidence="18 19" key="2">
    <citation type="journal article" date="2015" name="Stand. Genomic Sci.">
        <title>Draft genome sequence of Cellulomonas carbonis T26(T) and comparative analysis of six Cellulomonas genomes.</title>
        <authorList>
            <person name="Zhuang W."/>
            <person name="Zhang S."/>
            <person name="Xia X."/>
            <person name="Wang G."/>
        </authorList>
    </citation>
    <scope>NUCLEOTIDE SEQUENCE [LARGE SCALE GENOMIC DNA]</scope>
    <source>
        <strain evidence="18 19">T26</strain>
    </source>
</reference>
<dbReference type="PROSITE" id="PS00770">
    <property type="entry name" value="AA_TRANSFER_CLASS_4"/>
    <property type="match status" value="1"/>
</dbReference>
<dbReference type="NCBIfam" id="TIGR01123">
    <property type="entry name" value="ilvE_II"/>
    <property type="match status" value="1"/>
</dbReference>
<dbReference type="GO" id="GO:0052654">
    <property type="term" value="F:L-leucine-2-oxoglutarate transaminase activity"/>
    <property type="evidence" value="ECO:0007669"/>
    <property type="project" value="RHEA"/>
</dbReference>
<keyword evidence="8 17" id="KW-0808">Transferase</keyword>
<dbReference type="CDD" id="cd01557">
    <property type="entry name" value="BCAT_beta_family"/>
    <property type="match status" value="1"/>
</dbReference>
<evidence type="ECO:0000256" key="7">
    <source>
        <dbReference type="ARBA" id="ARBA00022605"/>
    </source>
</evidence>
<evidence type="ECO:0000256" key="3">
    <source>
        <dbReference type="ARBA" id="ARBA00004931"/>
    </source>
</evidence>
<evidence type="ECO:0000256" key="15">
    <source>
        <dbReference type="RuleBase" id="RU004106"/>
    </source>
</evidence>
<dbReference type="GO" id="GO:0009098">
    <property type="term" value="P:L-leucine biosynthetic process"/>
    <property type="evidence" value="ECO:0007669"/>
    <property type="project" value="UniProtKB-UniPathway"/>
</dbReference>
<evidence type="ECO:0000256" key="9">
    <source>
        <dbReference type="ARBA" id="ARBA00022898"/>
    </source>
</evidence>
<comment type="catalytic activity">
    <reaction evidence="13 17">
        <text>L-leucine + 2-oxoglutarate = 4-methyl-2-oxopentanoate + L-glutamate</text>
        <dbReference type="Rhea" id="RHEA:18321"/>
        <dbReference type="ChEBI" id="CHEBI:16810"/>
        <dbReference type="ChEBI" id="CHEBI:17865"/>
        <dbReference type="ChEBI" id="CHEBI:29985"/>
        <dbReference type="ChEBI" id="CHEBI:57427"/>
        <dbReference type="EC" id="2.6.1.42"/>
    </reaction>
</comment>
<dbReference type="InterPro" id="IPR043131">
    <property type="entry name" value="BCAT-like_N"/>
</dbReference>
<dbReference type="InterPro" id="IPR036038">
    <property type="entry name" value="Aminotransferase-like"/>
</dbReference>
<comment type="cofactor">
    <cofactor evidence="1 16">
        <name>pyridoxal 5'-phosphate</name>
        <dbReference type="ChEBI" id="CHEBI:597326"/>
    </cofactor>
</comment>
<reference evidence="18 19" key="1">
    <citation type="submission" date="2013-08" db="EMBL/GenBank/DDBJ databases">
        <title>Genome sequencing of Cellulomonas carbonis T26.</title>
        <authorList>
            <person name="Chen F."/>
            <person name="Li Y."/>
            <person name="Wang G."/>
        </authorList>
    </citation>
    <scope>NUCLEOTIDE SEQUENCE [LARGE SCALE GENOMIC DNA]</scope>
    <source>
        <strain evidence="18 19">T26</strain>
    </source>
</reference>
<evidence type="ECO:0000256" key="10">
    <source>
        <dbReference type="ARBA" id="ARBA00023304"/>
    </source>
</evidence>
<evidence type="ECO:0000256" key="14">
    <source>
        <dbReference type="PIRSR" id="PIRSR006468-1"/>
    </source>
</evidence>
<keyword evidence="19" id="KW-1185">Reference proteome</keyword>
<dbReference type="PIRSF" id="PIRSF006468">
    <property type="entry name" value="BCAT1"/>
    <property type="match status" value="1"/>
</dbReference>
<dbReference type="EC" id="2.6.1.42" evidence="17"/>
<dbReference type="OrthoDB" id="9804984at2"/>
<evidence type="ECO:0000256" key="12">
    <source>
        <dbReference type="ARBA" id="ARBA00048798"/>
    </source>
</evidence>
<evidence type="ECO:0000256" key="5">
    <source>
        <dbReference type="ARBA" id="ARBA00009320"/>
    </source>
</evidence>
<dbReference type="GO" id="GO:0009097">
    <property type="term" value="P:isoleucine biosynthetic process"/>
    <property type="evidence" value="ECO:0007669"/>
    <property type="project" value="UniProtKB-UniPathway"/>
</dbReference>
<keyword evidence="7 17" id="KW-0028">Amino-acid biosynthesis</keyword>
<protein>
    <recommendedName>
        <fullName evidence="17">Branched-chain-amino-acid aminotransferase</fullName>
        <ecNumber evidence="17">2.6.1.42</ecNumber>
    </recommendedName>
</protein>
<dbReference type="InterPro" id="IPR005786">
    <property type="entry name" value="B_amino_transII"/>
</dbReference>
<dbReference type="UniPathway" id="UPA00047">
    <property type="reaction ID" value="UER00058"/>
</dbReference>
<proteinExistence type="inferred from homology"/>
<accession>A0A0A0BU35</accession>
<comment type="pathway">
    <text evidence="2">Amino-acid biosynthesis; L-isoleucine biosynthesis; L-isoleucine from 2-oxobutanoate: step 4/4.</text>
</comment>
<evidence type="ECO:0000256" key="8">
    <source>
        <dbReference type="ARBA" id="ARBA00022679"/>
    </source>
</evidence>
<comment type="catalytic activity">
    <reaction evidence="12 17">
        <text>L-isoleucine + 2-oxoglutarate = (S)-3-methyl-2-oxopentanoate + L-glutamate</text>
        <dbReference type="Rhea" id="RHEA:24801"/>
        <dbReference type="ChEBI" id="CHEBI:16810"/>
        <dbReference type="ChEBI" id="CHEBI:29985"/>
        <dbReference type="ChEBI" id="CHEBI:35146"/>
        <dbReference type="ChEBI" id="CHEBI:58045"/>
        <dbReference type="EC" id="2.6.1.42"/>
    </reaction>
</comment>
<evidence type="ECO:0000256" key="16">
    <source>
        <dbReference type="RuleBase" id="RU004516"/>
    </source>
</evidence>
<dbReference type="PANTHER" id="PTHR11825">
    <property type="entry name" value="SUBGROUP IIII AMINOTRANSFERASE"/>
    <property type="match status" value="1"/>
</dbReference>
<dbReference type="EMBL" id="AXCY01000028">
    <property type="protein sequence ID" value="KGM11187.1"/>
    <property type="molecule type" value="Genomic_DNA"/>
</dbReference>
<keyword evidence="10 17" id="KW-0100">Branched-chain amino acid biosynthesis</keyword>
<evidence type="ECO:0000313" key="19">
    <source>
        <dbReference type="Proteomes" id="UP000029839"/>
    </source>
</evidence>
<evidence type="ECO:0000256" key="13">
    <source>
        <dbReference type="ARBA" id="ARBA00049229"/>
    </source>
</evidence>
<dbReference type="GO" id="GO:0052656">
    <property type="term" value="F:L-isoleucine-2-oxoglutarate transaminase activity"/>
    <property type="evidence" value="ECO:0007669"/>
    <property type="project" value="RHEA"/>
</dbReference>
<evidence type="ECO:0000256" key="1">
    <source>
        <dbReference type="ARBA" id="ARBA00001933"/>
    </source>
</evidence>
<dbReference type="GO" id="GO:0052655">
    <property type="term" value="F:L-valine-2-oxoglutarate transaminase activity"/>
    <property type="evidence" value="ECO:0007669"/>
    <property type="project" value="RHEA"/>
</dbReference>
<evidence type="ECO:0000256" key="4">
    <source>
        <dbReference type="ARBA" id="ARBA00005072"/>
    </source>
</evidence>
<keyword evidence="9 16" id="KW-0663">Pyridoxal phosphate</keyword>
<organism evidence="18 19">
    <name type="scientific">Cellulomonas carbonis T26</name>
    <dbReference type="NCBI Taxonomy" id="947969"/>
    <lineage>
        <taxon>Bacteria</taxon>
        <taxon>Bacillati</taxon>
        <taxon>Actinomycetota</taxon>
        <taxon>Actinomycetes</taxon>
        <taxon>Micrococcales</taxon>
        <taxon>Cellulomonadaceae</taxon>
        <taxon>Cellulomonas</taxon>
    </lineage>
</organism>
<dbReference type="UniPathway" id="UPA00049">
    <property type="reaction ID" value="UER00062"/>
</dbReference>
<dbReference type="InterPro" id="IPR043132">
    <property type="entry name" value="BCAT-like_C"/>
</dbReference>
<comment type="similarity">
    <text evidence="5 15">Belongs to the class-IV pyridoxal-phosphate-dependent aminotransferase family.</text>
</comment>
<dbReference type="InterPro" id="IPR018300">
    <property type="entry name" value="Aminotrans_IV_CS"/>
</dbReference>
<gene>
    <name evidence="18" type="ORF">N868_12005</name>
</gene>
<sequence>MSTTAAAHHASTVDRFEVRANDAARTDEERARLLESPAFGTVFTDHMARVTWTADGGWADRRVERYGPLSMDPASAVLHYGQEIFEGLKAYAHADGSVWSFRPEANARRFAASARRLALPELPVEDFLGSVEALVRTDRGWVPSGGETSLYLRPFMFASETFLGVRPAREVEYVVIASPVGPYFASGVKPVSIWVSTDYHRAGPGGTGAAKCGGNYAASLLPQQEAYARGCEQVCFLDATTSTLVEELGGMNVFVVGADGTVSTPELTGSILEGVTRSSILTLLAEAGHDVQERPIPLAEVRAGLEDGSVAEVFACGTAAVVTPIGRLASDEFDLTVGDGGTGAVTASVRAQLTDIQYGRAADPHGWMRRLA</sequence>
<dbReference type="Proteomes" id="UP000029839">
    <property type="component" value="Unassembled WGS sequence"/>
</dbReference>
<evidence type="ECO:0000256" key="6">
    <source>
        <dbReference type="ARBA" id="ARBA00022576"/>
    </source>
</evidence>
<dbReference type="Pfam" id="PF01063">
    <property type="entry name" value="Aminotran_4"/>
    <property type="match status" value="1"/>
</dbReference>
<dbReference type="NCBIfam" id="NF009897">
    <property type="entry name" value="PRK13357.1"/>
    <property type="match status" value="1"/>
</dbReference>
<dbReference type="UniPathway" id="UPA00048">
    <property type="reaction ID" value="UER00073"/>
</dbReference>
<comment type="pathway">
    <text evidence="3">Amino-acid biosynthesis; L-valine biosynthesis; L-valine from pyruvate: step 4/4.</text>
</comment>
<evidence type="ECO:0000256" key="11">
    <source>
        <dbReference type="ARBA" id="ARBA00048212"/>
    </source>
</evidence>
<dbReference type="GO" id="GO:0009099">
    <property type="term" value="P:L-valine biosynthetic process"/>
    <property type="evidence" value="ECO:0007669"/>
    <property type="project" value="UniProtKB-UniPathway"/>
</dbReference>
<name>A0A0A0BU35_9CELL</name>
<comment type="pathway">
    <text evidence="4">Amino-acid biosynthesis; L-leucine biosynthesis; L-leucine from 3-methyl-2-oxobutanoate: step 4/4.</text>
</comment>
<dbReference type="InterPro" id="IPR001544">
    <property type="entry name" value="Aminotrans_IV"/>
</dbReference>
<dbReference type="Gene3D" id="3.30.470.10">
    <property type="match status" value="1"/>
</dbReference>
<evidence type="ECO:0000256" key="2">
    <source>
        <dbReference type="ARBA" id="ARBA00004824"/>
    </source>
</evidence>
<dbReference type="AlphaFoldDB" id="A0A0A0BU35"/>
<feature type="modified residue" description="N6-(pyridoxal phosphate)lysine" evidence="14">
    <location>
        <position position="211"/>
    </location>
</feature>
<comment type="catalytic activity">
    <reaction evidence="11 17">
        <text>L-valine + 2-oxoglutarate = 3-methyl-2-oxobutanoate + L-glutamate</text>
        <dbReference type="Rhea" id="RHEA:24813"/>
        <dbReference type="ChEBI" id="CHEBI:11851"/>
        <dbReference type="ChEBI" id="CHEBI:16810"/>
        <dbReference type="ChEBI" id="CHEBI:29985"/>
        <dbReference type="ChEBI" id="CHEBI:57762"/>
        <dbReference type="EC" id="2.6.1.42"/>
    </reaction>
</comment>
<dbReference type="Gene3D" id="3.20.10.10">
    <property type="entry name" value="D-amino Acid Aminotransferase, subunit A, domain 2"/>
    <property type="match status" value="1"/>
</dbReference>
<dbReference type="InterPro" id="IPR033939">
    <property type="entry name" value="BCAT_family"/>
</dbReference>
<evidence type="ECO:0000313" key="18">
    <source>
        <dbReference type="EMBL" id="KGM11187.1"/>
    </source>
</evidence>